<dbReference type="PANTHER" id="PTHR32063">
    <property type="match status" value="1"/>
</dbReference>
<dbReference type="RefSeq" id="WP_262096984.1">
    <property type="nucleotide sequence ID" value="NZ_JAOEGN010000021.1"/>
</dbReference>
<keyword evidence="1" id="KW-0472">Membrane</keyword>
<dbReference type="Pfam" id="PF00873">
    <property type="entry name" value="ACR_tran"/>
    <property type="match status" value="2"/>
</dbReference>
<evidence type="ECO:0000313" key="3">
    <source>
        <dbReference type="Proteomes" id="UP001209076"/>
    </source>
</evidence>
<dbReference type="PRINTS" id="PR00702">
    <property type="entry name" value="ACRIFLAVINRP"/>
</dbReference>
<dbReference type="Gene3D" id="3.30.70.1320">
    <property type="entry name" value="Multidrug efflux transporter AcrB pore domain like"/>
    <property type="match status" value="1"/>
</dbReference>
<feature type="transmembrane region" description="Helical" evidence="1">
    <location>
        <begin position="1007"/>
        <end position="1033"/>
    </location>
</feature>
<gene>
    <name evidence="2" type="ORF">N7603_08335</name>
</gene>
<feature type="transmembrane region" description="Helical" evidence="1">
    <location>
        <begin position="1087"/>
        <end position="1111"/>
    </location>
</feature>
<dbReference type="InterPro" id="IPR027463">
    <property type="entry name" value="AcrB_DN_DC_subdom"/>
</dbReference>
<feature type="transmembrane region" description="Helical" evidence="1">
    <location>
        <begin position="949"/>
        <end position="971"/>
    </location>
</feature>
<accession>A0ABT2PXU9</accession>
<name>A0ABT2PXU9_9MOLU</name>
<dbReference type="Gene3D" id="3.30.2090.10">
    <property type="entry name" value="Multidrug efflux transporter AcrB TolC docking domain, DN and DC subdomains"/>
    <property type="match status" value="3"/>
</dbReference>
<comment type="caution">
    <text evidence="2">The sequence shown here is derived from an EMBL/GenBank/DDBJ whole genome shotgun (WGS) entry which is preliminary data.</text>
</comment>
<dbReference type="PANTHER" id="PTHR32063:SF0">
    <property type="entry name" value="SWARMING MOTILITY PROTEIN SWRC"/>
    <property type="match status" value="1"/>
</dbReference>
<dbReference type="SUPFAM" id="SSF82714">
    <property type="entry name" value="Multidrug efflux transporter AcrB TolC docking domain, DN and DC subdomains"/>
    <property type="match status" value="1"/>
</dbReference>
<feature type="transmembrane region" description="Helical" evidence="1">
    <location>
        <begin position="436"/>
        <end position="457"/>
    </location>
</feature>
<keyword evidence="1" id="KW-0812">Transmembrane</keyword>
<dbReference type="Gene3D" id="3.30.70.1440">
    <property type="entry name" value="Multidrug efflux transporter AcrB pore domain"/>
    <property type="match status" value="2"/>
</dbReference>
<evidence type="ECO:0000313" key="2">
    <source>
        <dbReference type="EMBL" id="MCU0105665.1"/>
    </source>
</evidence>
<feature type="transmembrane region" description="Helical" evidence="1">
    <location>
        <begin position="526"/>
        <end position="544"/>
    </location>
</feature>
<feature type="transmembrane region" description="Helical" evidence="1">
    <location>
        <begin position="391"/>
        <end position="416"/>
    </location>
</feature>
<dbReference type="SUPFAM" id="SSF82693">
    <property type="entry name" value="Multidrug efflux transporter AcrB pore domain, PN1, PN2, PC1 and PC2 subdomains"/>
    <property type="match status" value="2"/>
</dbReference>
<feature type="transmembrane region" description="Helical" evidence="1">
    <location>
        <begin position="978"/>
        <end position="1001"/>
    </location>
</feature>
<proteinExistence type="predicted"/>
<protein>
    <submittedName>
        <fullName evidence="2">Efflux RND transporter permease subunit</fullName>
    </submittedName>
</protein>
<dbReference type="SUPFAM" id="SSF82866">
    <property type="entry name" value="Multidrug efflux transporter AcrB transmembrane domain"/>
    <property type="match status" value="2"/>
</dbReference>
<feature type="transmembrane region" description="Helical" evidence="1">
    <location>
        <begin position="12"/>
        <end position="32"/>
    </location>
</feature>
<keyword evidence="1" id="KW-1133">Transmembrane helix</keyword>
<organism evidence="2 3">
    <name type="scientific">Paracholeplasma vituli</name>
    <dbReference type="NCBI Taxonomy" id="69473"/>
    <lineage>
        <taxon>Bacteria</taxon>
        <taxon>Bacillati</taxon>
        <taxon>Mycoplasmatota</taxon>
        <taxon>Mollicutes</taxon>
        <taxon>Acholeplasmatales</taxon>
        <taxon>Acholeplasmataceae</taxon>
        <taxon>Paracholeplasma</taxon>
    </lineage>
</organism>
<keyword evidence="3" id="KW-1185">Reference proteome</keyword>
<dbReference type="Gene3D" id="3.30.70.1430">
    <property type="entry name" value="Multidrug efflux transporter AcrB pore domain"/>
    <property type="match status" value="2"/>
</dbReference>
<feature type="transmembrane region" description="Helical" evidence="1">
    <location>
        <begin position="469"/>
        <end position="491"/>
    </location>
</feature>
<dbReference type="Proteomes" id="UP001209076">
    <property type="component" value="Unassembled WGS sequence"/>
</dbReference>
<feature type="transmembrane region" description="Helical" evidence="1">
    <location>
        <begin position="339"/>
        <end position="358"/>
    </location>
</feature>
<sequence>MSGYSVKKPITVIMGVLIIIVLGIFSITKLPLTLFPEIELPFVVTITEFQGASPETVEQEVSSKIEASVATIANFREVSSMSNEHFAVSIVTFGDGTNMDSVVIELRELLNNIALASGVGNTRILRISPDMLPVLTVTLFKDYSETLTDEEILIRNTEWIQRDLLLDLQSIPGVADVSLSGQADVVLQVNLDTTKLTTYGLDHETVLEIIEEQNEGGLIGVALDSGELRMLYLGDKIDLLSDLENLPVHFDGTNIIKLSDITVAEGIKFINANTDTYSKINNVQGIQISFTKQSNYGITEVSNNITKRLNTIMEQEGETAHYEVLLDQGEYITQSIGSVLSNLIVGGLLAVIILFIFLKNIKPTLIVGLAIPTSVIGAFMLMYFTGVTLNLISMGGLALGIGMLVDNAVVVIENIYRMISEGKSKKEAAIQGAKEVAGAITSSTITTVAVFLPIVFIEGMIADVFMSMALTIAYSLGASLFIALTLVPMMASRMLDDHKPQVDGKWVTRMKTIYERSVLYTLSHKALTLVTVLVLLVGSIWIVASKGFILLPTSDEGVINVSITTTSQSLFQSKAAFTDALTTELLEFKDVDSVAANIGGGSSFGGFAMLAGNSGSNIELTINLKDNRSKSTKQNEELVKALLADFDFSNIPNFEASNIVEATVSAQNSTGALGGASGISIKVSGYDLQTLEAIANDITAILENTEGVVKPDNGISQGADNLKITINKDNAMVLGLTASDVNANIAYLYQNLTGLGQTETLALTIEGVTYDISLPNDAVSGGLSFALFGDYQNFLAGVRLFSDADRAMIDRFINTSGMGIYTIDPSGLATGGFIKFVLNPYLRVVGGEIVYNPDLMSADPMLSTRALSPLFTDQPNSVTTIDYVTGFKTINTDGSNRFVTVTAEIADGKNVTIVSQEATNKVNAYLDSAEFKQYGNGYYVSFEGESEEILQAVSDLALAAIVAILLVYMVMAIQFQSLIYPFIIIFTIPLAFTGGMLALLFTNSYLSLVSIMGLVILVGIVVNNGIVLVDYINQLRQEGMTIKDAIVLAGKTRLRPILMTSLTTILGLASLALGFGEGSELLQPMAITTIGGLIYSTILTLVVIPTIYALLNRKTMKKEAQNDVANQG</sequence>
<feature type="transmembrane region" description="Helical" evidence="1">
    <location>
        <begin position="365"/>
        <end position="385"/>
    </location>
</feature>
<dbReference type="EMBL" id="JAOEGN010000021">
    <property type="protein sequence ID" value="MCU0105665.1"/>
    <property type="molecule type" value="Genomic_DNA"/>
</dbReference>
<dbReference type="InterPro" id="IPR001036">
    <property type="entry name" value="Acrflvin-R"/>
</dbReference>
<dbReference type="Gene3D" id="1.20.1640.10">
    <property type="entry name" value="Multidrug efflux transporter AcrB transmembrane domain"/>
    <property type="match status" value="3"/>
</dbReference>
<feature type="transmembrane region" description="Helical" evidence="1">
    <location>
        <begin position="1054"/>
        <end position="1075"/>
    </location>
</feature>
<evidence type="ECO:0000256" key="1">
    <source>
        <dbReference type="SAM" id="Phobius"/>
    </source>
</evidence>
<reference evidence="3" key="1">
    <citation type="submission" date="2023-07" db="EMBL/GenBank/DDBJ databases">
        <title>Novel Mycoplasma species identified in domestic and wild animals.</title>
        <authorList>
            <person name="Volokhov D.V."/>
            <person name="Furtak V.A."/>
            <person name="Zagorodnyaya T.A."/>
        </authorList>
    </citation>
    <scope>NUCLEOTIDE SEQUENCE [LARGE SCALE GENOMIC DNA]</scope>
    <source>
        <strain evidence="3">92-19</strain>
    </source>
</reference>